<dbReference type="PROSITE" id="PS50987">
    <property type="entry name" value="HTH_ARSR_2"/>
    <property type="match status" value="1"/>
</dbReference>
<dbReference type="RefSeq" id="WP_190195834.1">
    <property type="nucleotide sequence ID" value="NZ_BMWE01000001.1"/>
</dbReference>
<dbReference type="InterPro" id="IPR011991">
    <property type="entry name" value="ArsR-like_HTH"/>
</dbReference>
<proteinExistence type="predicted"/>
<keyword evidence="6" id="KW-1185">Reference proteome</keyword>
<dbReference type="Pfam" id="PF12802">
    <property type="entry name" value="MarR_2"/>
    <property type="match status" value="1"/>
</dbReference>
<dbReference type="PANTHER" id="PTHR43132:SF8">
    <property type="entry name" value="HTH-TYPE TRANSCRIPTIONAL REGULATOR KMTR"/>
    <property type="match status" value="1"/>
</dbReference>
<dbReference type="SUPFAM" id="SSF46785">
    <property type="entry name" value="Winged helix' DNA-binding domain"/>
    <property type="match status" value="1"/>
</dbReference>
<dbReference type="InterPro" id="IPR036390">
    <property type="entry name" value="WH_DNA-bd_sf"/>
</dbReference>
<evidence type="ECO:0000313" key="6">
    <source>
        <dbReference type="Proteomes" id="UP000653308"/>
    </source>
</evidence>
<evidence type="ECO:0000313" key="5">
    <source>
        <dbReference type="EMBL" id="GGY02657.1"/>
    </source>
</evidence>
<evidence type="ECO:0000259" key="4">
    <source>
        <dbReference type="PROSITE" id="PS50987"/>
    </source>
</evidence>
<keyword evidence="3" id="KW-0804">Transcription</keyword>
<keyword evidence="1" id="KW-0805">Transcription regulation</keyword>
<organism evidence="5 6">
    <name type="scientific">Streptomyces djakartensis</name>
    <dbReference type="NCBI Taxonomy" id="68193"/>
    <lineage>
        <taxon>Bacteria</taxon>
        <taxon>Bacillati</taxon>
        <taxon>Actinomycetota</taxon>
        <taxon>Actinomycetes</taxon>
        <taxon>Kitasatosporales</taxon>
        <taxon>Streptomycetaceae</taxon>
        <taxon>Streptomyces</taxon>
    </lineage>
</organism>
<protein>
    <submittedName>
        <fullName evidence="5">Transcriptional regulator</fullName>
    </submittedName>
</protein>
<sequence length="328" mass="35022">MVRIHFTSADLTRVRIAVPGPLAETQLSLRTAQHSGEAAFFGSWRSRVRPRLFAGDLSALIRGLAPVEKGLVDLFTLAGTAPDMEGALDALLTDPRPLREELALYSLGRLRMLPRWVLAASAGDHAAARHLARALSAAHGATVAPHWERVHAVLLDERSAAMRVMADGGVGALFSSLHPAIRWSPPTLEVDYRPWANDADVHMEGSGMVITPSVFCRSPLLFAAKSGGLMLIYPVLRDVLAAARVFASPEPNKVVADLLGRTRAAVLEATVGEPTTGQIARALGISPASASQHAAVLRQAGLVTSRRHGKAVHHMTTPLGKALLNGYR</sequence>
<reference evidence="6" key="1">
    <citation type="journal article" date="2019" name="Int. J. Syst. Evol. Microbiol.">
        <title>The Global Catalogue of Microorganisms (GCM) 10K type strain sequencing project: providing services to taxonomists for standard genome sequencing and annotation.</title>
        <authorList>
            <consortium name="The Broad Institute Genomics Platform"/>
            <consortium name="The Broad Institute Genome Sequencing Center for Infectious Disease"/>
            <person name="Wu L."/>
            <person name="Ma J."/>
        </authorList>
    </citation>
    <scope>NUCLEOTIDE SEQUENCE [LARGE SCALE GENOMIC DNA]</scope>
    <source>
        <strain evidence="6">JCM 4957</strain>
    </source>
</reference>
<dbReference type="CDD" id="cd00090">
    <property type="entry name" value="HTH_ARSR"/>
    <property type="match status" value="1"/>
</dbReference>
<dbReference type="InterPro" id="IPR000835">
    <property type="entry name" value="HTH_MarR-typ"/>
</dbReference>
<dbReference type="PANTHER" id="PTHR43132">
    <property type="entry name" value="ARSENICAL RESISTANCE OPERON REPRESSOR ARSR-RELATED"/>
    <property type="match status" value="1"/>
</dbReference>
<dbReference type="Gene3D" id="1.10.10.10">
    <property type="entry name" value="Winged helix-like DNA-binding domain superfamily/Winged helix DNA-binding domain"/>
    <property type="match status" value="1"/>
</dbReference>
<accession>A0ABQ2Z294</accession>
<dbReference type="InterPro" id="IPR051011">
    <property type="entry name" value="Metal_resp_trans_reg"/>
</dbReference>
<comment type="caution">
    <text evidence="5">The sequence shown here is derived from an EMBL/GenBank/DDBJ whole genome shotgun (WGS) entry which is preliminary data.</text>
</comment>
<evidence type="ECO:0000256" key="2">
    <source>
        <dbReference type="ARBA" id="ARBA00023125"/>
    </source>
</evidence>
<evidence type="ECO:0000256" key="1">
    <source>
        <dbReference type="ARBA" id="ARBA00023015"/>
    </source>
</evidence>
<dbReference type="InterPro" id="IPR001845">
    <property type="entry name" value="HTH_ArsR_DNA-bd_dom"/>
</dbReference>
<dbReference type="SMART" id="SM00418">
    <property type="entry name" value="HTH_ARSR"/>
    <property type="match status" value="1"/>
</dbReference>
<keyword evidence="2" id="KW-0238">DNA-binding</keyword>
<dbReference type="InterPro" id="IPR036388">
    <property type="entry name" value="WH-like_DNA-bd_sf"/>
</dbReference>
<name>A0ABQ2Z294_9ACTN</name>
<evidence type="ECO:0000256" key="3">
    <source>
        <dbReference type="ARBA" id="ARBA00023163"/>
    </source>
</evidence>
<gene>
    <name evidence="5" type="ORF">GCM10010384_03230</name>
</gene>
<dbReference type="Proteomes" id="UP000653308">
    <property type="component" value="Unassembled WGS sequence"/>
</dbReference>
<feature type="domain" description="HTH arsR-type" evidence="4">
    <location>
        <begin position="231"/>
        <end position="328"/>
    </location>
</feature>
<dbReference type="EMBL" id="BMWE01000001">
    <property type="protein sequence ID" value="GGY02657.1"/>
    <property type="molecule type" value="Genomic_DNA"/>
</dbReference>